<protein>
    <recommendedName>
        <fullName evidence="4">DUF4232 domain-containing protein</fullName>
    </recommendedName>
</protein>
<gene>
    <name evidence="3" type="ORF">OG477_17930</name>
</gene>
<feature type="region of interest" description="Disordered" evidence="1">
    <location>
        <begin position="112"/>
        <end position="182"/>
    </location>
</feature>
<organism evidence="3">
    <name type="scientific">Streptomyces sp. NBC_00180</name>
    <dbReference type="NCBI Taxonomy" id="2903632"/>
    <lineage>
        <taxon>Bacteria</taxon>
        <taxon>Bacillati</taxon>
        <taxon>Actinomycetota</taxon>
        <taxon>Actinomycetes</taxon>
        <taxon>Kitasatosporales</taxon>
        <taxon>Streptomycetaceae</taxon>
        <taxon>Streptomyces</taxon>
    </lineage>
</organism>
<evidence type="ECO:0000256" key="1">
    <source>
        <dbReference type="SAM" id="MobiDB-lite"/>
    </source>
</evidence>
<accession>A0AAU1HWM5</accession>
<evidence type="ECO:0008006" key="4">
    <source>
        <dbReference type="Google" id="ProtNLM"/>
    </source>
</evidence>
<feature type="compositionally biased region" description="Polar residues" evidence="1">
    <location>
        <begin position="20"/>
        <end position="30"/>
    </location>
</feature>
<feature type="region of interest" description="Disordered" evidence="1">
    <location>
        <begin position="1"/>
        <end position="46"/>
    </location>
</feature>
<keyword evidence="2" id="KW-0812">Transmembrane</keyword>
<proteinExistence type="predicted"/>
<feature type="compositionally biased region" description="Basic and acidic residues" evidence="1">
    <location>
        <begin position="149"/>
        <end position="163"/>
    </location>
</feature>
<feature type="compositionally biased region" description="Polar residues" evidence="1">
    <location>
        <begin position="333"/>
        <end position="351"/>
    </location>
</feature>
<evidence type="ECO:0000256" key="2">
    <source>
        <dbReference type="SAM" id="Phobius"/>
    </source>
</evidence>
<feature type="transmembrane region" description="Helical" evidence="2">
    <location>
        <begin position="84"/>
        <end position="103"/>
    </location>
</feature>
<dbReference type="EMBL" id="CP108140">
    <property type="protein sequence ID" value="WTP87132.1"/>
    <property type="molecule type" value="Genomic_DNA"/>
</dbReference>
<reference evidence="3" key="1">
    <citation type="submission" date="2022-10" db="EMBL/GenBank/DDBJ databases">
        <title>The complete genomes of actinobacterial strains from the NBC collection.</title>
        <authorList>
            <person name="Joergensen T.S."/>
            <person name="Alvarez Arevalo M."/>
            <person name="Sterndorff E.B."/>
            <person name="Faurdal D."/>
            <person name="Vuksanovic O."/>
            <person name="Mourched A.-S."/>
            <person name="Charusanti P."/>
            <person name="Shaw S."/>
            <person name="Blin K."/>
            <person name="Weber T."/>
        </authorList>
    </citation>
    <scope>NUCLEOTIDE SEQUENCE</scope>
    <source>
        <strain evidence="3">NBC 00180</strain>
    </source>
</reference>
<name>A0AAU1HWM5_9ACTN</name>
<feature type="compositionally biased region" description="Basic and acidic residues" evidence="1">
    <location>
        <begin position="1"/>
        <end position="11"/>
    </location>
</feature>
<evidence type="ECO:0000313" key="3">
    <source>
        <dbReference type="EMBL" id="WTP87132.1"/>
    </source>
</evidence>
<keyword evidence="2" id="KW-1133">Transmembrane helix</keyword>
<sequence length="379" mass="37577">MSEDHDGRRDPAGWPDKQQPKQSHAGNGTVNHGPDDQSPEGFDSDELALRRMLHTAVDEIEPRDGTLDHLRRAVPARRARKRQALVGAAAAVLFIGTAVPALLHVSNSTGSDVNPSVAGHGEQAQGGAGEGKQTEGGAGTSGGTSGSSDEDKGQGGEKEDDKGTGTGPGTGPGRPDDPLATSTAGIAVCTPDQLGASGASADLPDSSGTVYGTFRFSNVSGTECTVSGPGTVGVVPQGAADPTKVTSARHIAGDAAVGLPDPSTEYASLVLKAGASYEVKFAWLPSATCPTTGDNNGGGSGGPDPSPDPTPTEDPPGTTEGTSTGGDTGTSTQLLTEDTTADGSVAVTNTPEAGAPSATVTVSNACAGTVYWTGLLPGA</sequence>
<keyword evidence="2" id="KW-0472">Membrane</keyword>
<feature type="compositionally biased region" description="Pro residues" evidence="1">
    <location>
        <begin position="304"/>
        <end position="314"/>
    </location>
</feature>
<feature type="region of interest" description="Disordered" evidence="1">
    <location>
        <begin position="291"/>
        <end position="357"/>
    </location>
</feature>
<feature type="compositionally biased region" description="Gly residues" evidence="1">
    <location>
        <begin position="124"/>
        <end position="145"/>
    </location>
</feature>
<dbReference type="AlphaFoldDB" id="A0AAU1HWM5"/>